<dbReference type="PRINTS" id="PR00081">
    <property type="entry name" value="GDHRDH"/>
</dbReference>
<evidence type="ECO:0000256" key="1">
    <source>
        <dbReference type="ARBA" id="ARBA00006484"/>
    </source>
</evidence>
<dbReference type="PANTHER" id="PTHR43963:SF4">
    <property type="entry name" value="CARBONYL REDUCTASE (NADPH)"/>
    <property type="match status" value="1"/>
</dbReference>
<evidence type="ECO:0000313" key="6">
    <source>
        <dbReference type="EMBL" id="KAF0027976.1"/>
    </source>
</evidence>
<evidence type="ECO:0000256" key="3">
    <source>
        <dbReference type="ARBA" id="ARBA00023002"/>
    </source>
</evidence>
<dbReference type="Pfam" id="PF00106">
    <property type="entry name" value="adh_short"/>
    <property type="match status" value="1"/>
</dbReference>
<keyword evidence="3" id="KW-0560">Oxidoreductase</keyword>
<dbReference type="InterPro" id="IPR002347">
    <property type="entry name" value="SDR_fam"/>
</dbReference>
<dbReference type="PANTHER" id="PTHR43963">
    <property type="entry name" value="CARBONYL REDUCTASE 1-RELATED"/>
    <property type="match status" value="1"/>
</dbReference>
<feature type="compositionally biased region" description="Basic and acidic residues" evidence="5">
    <location>
        <begin position="525"/>
        <end position="559"/>
    </location>
</feature>
<dbReference type="PRINTS" id="PR00080">
    <property type="entry name" value="SDRFAMILY"/>
</dbReference>
<name>A0A6A4RYL8_SCOMX</name>
<sequence>MSSRVAVVTGSNKGIGLAIVRDLCKKFPGVVYLTARDVGRGGEAVASLSSEGVTAMFHQLDINDLSSITAAAAYFKDKYGGVDVLVNNAGIAFKVADDAPFAVQADVTLKTNFFATRDMLTHFLPIIKAGGRVVNVSSFVGVRTLNMCSAALQQRFRSDDITEDELVTLMQQFVDKTKTAEHKQAGWPETAYGVSKTGLTTLSMILARRLSKERPNDGILLNACCPGWVRTDMAGPKAPKSPEEGAVTPVYLSLLPAGATDPHGKFVSDKEVQADGLKGCGGLSRMDFCSRLRWFIEWTFPPAGSLSICQTLERQPLIRCSVPLNRQVVLYLYLSVDSAAPVFPWERFNNLAPDLRLATVTSRTSVEREETRRRGTGEEEEEVKRRRGTGEEEEEVKRRRGTGEEEEEVKRRRGTGEEEEEVKRRRGTGEEEEEVKRRRGTGEEEEEVKRRRGTGEEEEEVKRRRGTGEEEEEVKRRRGTGEEEEEVKRRRGTGEEEEEVKRRRGTGEEEGEVKRRRGTGEEEEEVKRRRGTGEEEEEVKRRRGTGEEEEEVKRRRGTGEEEEEQTHINPPHVTSVRAGGDIVDFRERQYQTTRTVAA</sequence>
<keyword evidence="2" id="KW-0521">NADP</keyword>
<evidence type="ECO:0000256" key="2">
    <source>
        <dbReference type="ARBA" id="ARBA00022857"/>
    </source>
</evidence>
<reference evidence="6 7" key="1">
    <citation type="submission" date="2019-06" db="EMBL/GenBank/DDBJ databases">
        <title>Draft genomes of female and male turbot (Scophthalmus maximus).</title>
        <authorList>
            <person name="Xu H."/>
            <person name="Xu X.-W."/>
            <person name="Shao C."/>
            <person name="Chen S."/>
        </authorList>
    </citation>
    <scope>NUCLEOTIDE SEQUENCE [LARGE SCALE GENOMIC DNA]</scope>
    <source>
        <strain evidence="6">Ysfricsl-2016a</strain>
        <tissue evidence="6">Blood</tissue>
    </source>
</reference>
<organism evidence="6 7">
    <name type="scientific">Scophthalmus maximus</name>
    <name type="common">Turbot</name>
    <name type="synonym">Psetta maxima</name>
    <dbReference type="NCBI Taxonomy" id="52904"/>
    <lineage>
        <taxon>Eukaryota</taxon>
        <taxon>Metazoa</taxon>
        <taxon>Chordata</taxon>
        <taxon>Craniata</taxon>
        <taxon>Vertebrata</taxon>
        <taxon>Euteleostomi</taxon>
        <taxon>Actinopterygii</taxon>
        <taxon>Neopterygii</taxon>
        <taxon>Teleostei</taxon>
        <taxon>Neoteleostei</taxon>
        <taxon>Acanthomorphata</taxon>
        <taxon>Carangaria</taxon>
        <taxon>Pleuronectiformes</taxon>
        <taxon>Pleuronectoidei</taxon>
        <taxon>Scophthalmidae</taxon>
        <taxon>Scophthalmus</taxon>
    </lineage>
</organism>
<evidence type="ECO:0000256" key="4">
    <source>
        <dbReference type="ARBA" id="ARBA00026118"/>
    </source>
</evidence>
<evidence type="ECO:0000313" key="7">
    <source>
        <dbReference type="Proteomes" id="UP000438429"/>
    </source>
</evidence>
<dbReference type="Proteomes" id="UP000438429">
    <property type="component" value="Unassembled WGS sequence"/>
</dbReference>
<dbReference type="AlphaFoldDB" id="A0A6A4RYL8"/>
<dbReference type="EMBL" id="VEVO01000018">
    <property type="protein sequence ID" value="KAF0027976.1"/>
    <property type="molecule type" value="Genomic_DNA"/>
</dbReference>
<dbReference type="GO" id="GO:0004090">
    <property type="term" value="F:carbonyl reductase (NADPH) activity"/>
    <property type="evidence" value="ECO:0007669"/>
    <property type="project" value="UniProtKB-EC"/>
</dbReference>
<evidence type="ECO:0000256" key="5">
    <source>
        <dbReference type="SAM" id="MobiDB-lite"/>
    </source>
</evidence>
<comment type="similarity">
    <text evidence="1">Belongs to the short-chain dehydrogenases/reductases (SDR) family.</text>
</comment>
<proteinExistence type="inferred from homology"/>
<dbReference type="InterPro" id="IPR045313">
    <property type="entry name" value="CBR1-like"/>
</dbReference>
<dbReference type="CDD" id="cd05324">
    <property type="entry name" value="carb_red_PTCR-like_SDR_c"/>
    <property type="match status" value="1"/>
</dbReference>
<comment type="caution">
    <text evidence="6">The sequence shown here is derived from an EMBL/GenBank/DDBJ whole genome shotgun (WGS) entry which is preliminary data.</text>
</comment>
<protein>
    <recommendedName>
        <fullName evidence="4">carbonyl reductase (NADPH)</fullName>
        <ecNumber evidence="4">1.1.1.184</ecNumber>
    </recommendedName>
</protein>
<dbReference type="Gene3D" id="3.40.50.720">
    <property type="entry name" value="NAD(P)-binding Rossmann-like Domain"/>
    <property type="match status" value="1"/>
</dbReference>
<dbReference type="InterPro" id="IPR036291">
    <property type="entry name" value="NAD(P)-bd_dom_sf"/>
</dbReference>
<feature type="compositionally biased region" description="Basic and acidic residues" evidence="5">
    <location>
        <begin position="365"/>
        <end position="507"/>
    </location>
</feature>
<feature type="region of interest" description="Disordered" evidence="5">
    <location>
        <begin position="362"/>
        <end position="598"/>
    </location>
</feature>
<dbReference type="EC" id="1.1.1.184" evidence="4"/>
<dbReference type="SUPFAM" id="SSF51735">
    <property type="entry name" value="NAD(P)-binding Rossmann-fold domains"/>
    <property type="match status" value="1"/>
</dbReference>
<gene>
    <name evidence="6" type="ORF">F2P81_020717</name>
</gene>
<accession>A0A6A4RYL8</accession>